<evidence type="ECO:0000313" key="2">
    <source>
        <dbReference type="Proteomes" id="UP000675881"/>
    </source>
</evidence>
<protein>
    <submittedName>
        <fullName evidence="1">(salmon louse) hypothetical protein</fullName>
    </submittedName>
</protein>
<dbReference type="EMBL" id="HG994587">
    <property type="protein sequence ID" value="CAF3020617.1"/>
    <property type="molecule type" value="Genomic_DNA"/>
</dbReference>
<dbReference type="Proteomes" id="UP000675881">
    <property type="component" value="Chromosome 8"/>
</dbReference>
<reference evidence="1" key="1">
    <citation type="submission" date="2021-02" db="EMBL/GenBank/DDBJ databases">
        <authorList>
            <person name="Bekaert M."/>
        </authorList>
    </citation>
    <scope>NUCLEOTIDE SEQUENCE</scope>
    <source>
        <strain evidence="1">IoA-00</strain>
    </source>
</reference>
<name>A0A7R8D6T7_LEPSM</name>
<keyword evidence="2" id="KW-1185">Reference proteome</keyword>
<proteinExistence type="predicted"/>
<gene>
    <name evidence="1" type="ORF">LSAA_14086</name>
</gene>
<accession>A0A7R8D6T7</accession>
<sequence length="178" mass="20901">MWDDECISDTFRDKEKHWQYKKEWTRVFTVNIPQNLIHRCQMPIRKIQNTVKTAYHFVQFAKKFTMDKGILADVNPKWGSRIDEHVAQDVINLNQSEDVSRIMPGQKDIVCVYKNGAKIKEQKHLILQYNNVKLQSLDDLVIILQCSCPSIECYIRQCGMCGDEIKIKNILSQILEEI</sequence>
<dbReference type="AlphaFoldDB" id="A0A7R8D6T7"/>
<organism evidence="1 2">
    <name type="scientific">Lepeophtheirus salmonis</name>
    <name type="common">Salmon louse</name>
    <name type="synonym">Caligus salmonis</name>
    <dbReference type="NCBI Taxonomy" id="72036"/>
    <lineage>
        <taxon>Eukaryota</taxon>
        <taxon>Metazoa</taxon>
        <taxon>Ecdysozoa</taxon>
        <taxon>Arthropoda</taxon>
        <taxon>Crustacea</taxon>
        <taxon>Multicrustacea</taxon>
        <taxon>Hexanauplia</taxon>
        <taxon>Copepoda</taxon>
        <taxon>Siphonostomatoida</taxon>
        <taxon>Caligidae</taxon>
        <taxon>Lepeophtheirus</taxon>
    </lineage>
</organism>
<evidence type="ECO:0000313" key="1">
    <source>
        <dbReference type="EMBL" id="CAF3020617.1"/>
    </source>
</evidence>